<comment type="caution">
    <text evidence="1">The sequence shown here is derived from an EMBL/GenBank/DDBJ whole genome shotgun (WGS) entry which is preliminary data.</text>
</comment>
<dbReference type="Pfam" id="PF13310">
    <property type="entry name" value="Virulence_RhuM"/>
    <property type="match status" value="1"/>
</dbReference>
<evidence type="ECO:0000313" key="1">
    <source>
        <dbReference type="EMBL" id="TDE05961.1"/>
    </source>
</evidence>
<dbReference type="PANTHER" id="PTHR35810">
    <property type="entry name" value="CYTOPLASMIC PROTEIN-RELATED"/>
    <property type="match status" value="1"/>
</dbReference>
<dbReference type="OrthoDB" id="9802752at2"/>
<dbReference type="PIRSF" id="PIRSF015268">
    <property type="entry name" value="Virulence_RhuM"/>
    <property type="match status" value="1"/>
</dbReference>
<name>A0A4R5D3C0_9FLAO</name>
<sequence length="340" mass="39311">MSELTPNNNNFILYTAPNGSIKIEAFIQGETIWLTQQKIADLFDVDRTVVTKHLKNIFQENELLKEATSAKFAQVQTEGDREVKRNIEYYNLDAIISVGYRVNSSKATQFRIWATNTLKEYIIKGFAMDDERLKQGTSTFDKDYFKELLDRVRSIRTSERRIYQQITDIFAECSIDYNPKAEVTKNFYATIQNKFHFAITGKTAAEIIYIKADSSKPQMGLTTFKNSPNGRILKLDTGIAKNYLEEKEIKQLERTVSGYFDYIENLIERRNTFTMAALAESVNKFLSFNEYKVLEGLGTISHQQAINRASNEYDNFNKTQKINSDFDKQIKGLDNLDKRN</sequence>
<accession>A0A4R5D3C0</accession>
<dbReference type="AlphaFoldDB" id="A0A4R5D3C0"/>
<reference evidence="1 2" key="1">
    <citation type="submission" date="2019-03" db="EMBL/GenBank/DDBJ databases">
        <title>Flavobacterium LB-D12 sp. nov., isolated from arctic soil.</title>
        <authorList>
            <person name="Chaudhary D.K."/>
        </authorList>
    </citation>
    <scope>NUCLEOTIDE SEQUENCE [LARGE SCALE GENOMIC DNA]</scope>
    <source>
        <strain evidence="1 2">LB-D12</strain>
    </source>
</reference>
<protein>
    <submittedName>
        <fullName evidence="1">Cell filamentation protein Fic</fullName>
    </submittedName>
</protein>
<dbReference type="RefSeq" id="WP_132065260.1">
    <property type="nucleotide sequence ID" value="NZ_SMFN01000004.1"/>
</dbReference>
<dbReference type="InterPro" id="IPR011204">
    <property type="entry name" value="Virulence_RhuM-like"/>
</dbReference>
<gene>
    <name evidence="1" type="ORF">E0F91_05095</name>
</gene>
<evidence type="ECO:0000313" key="2">
    <source>
        <dbReference type="Proteomes" id="UP000294644"/>
    </source>
</evidence>
<proteinExistence type="predicted"/>
<keyword evidence="2" id="KW-1185">Reference proteome</keyword>
<organism evidence="1 2">
    <name type="scientific">Flavobacterium sandaracinum</name>
    <dbReference type="NCBI Taxonomy" id="2541733"/>
    <lineage>
        <taxon>Bacteria</taxon>
        <taxon>Pseudomonadati</taxon>
        <taxon>Bacteroidota</taxon>
        <taxon>Flavobacteriia</taxon>
        <taxon>Flavobacteriales</taxon>
        <taxon>Flavobacteriaceae</taxon>
        <taxon>Flavobacterium</taxon>
    </lineage>
</organism>
<dbReference type="PANTHER" id="PTHR35810:SF1">
    <property type="entry name" value="CYTOPLASMIC PROTEIN"/>
    <property type="match status" value="1"/>
</dbReference>
<dbReference type="EMBL" id="SMFN01000004">
    <property type="protein sequence ID" value="TDE05961.1"/>
    <property type="molecule type" value="Genomic_DNA"/>
</dbReference>
<dbReference type="Proteomes" id="UP000294644">
    <property type="component" value="Unassembled WGS sequence"/>
</dbReference>